<dbReference type="SUPFAM" id="SSF53067">
    <property type="entry name" value="Actin-like ATPase domain"/>
    <property type="match status" value="2"/>
</dbReference>
<evidence type="ECO:0000313" key="6">
    <source>
        <dbReference type="EMBL" id="AXE18875.1"/>
    </source>
</evidence>
<dbReference type="EMBL" id="CP030850">
    <property type="protein sequence ID" value="AXE18875.1"/>
    <property type="molecule type" value="Genomic_DNA"/>
</dbReference>
<sequence>MKYLLGYDVGSSSVKVALLDIETGKALATGTSPDQEMGMIAHEAGWAEQHPDSWWQEAVNATHKLKAKYPFDPALVAGIGISYQMHGLVVVDKDLRPLRPSIIWCDSRAVEIGNHAFDDLGNDYSLQHLLNSPGNFTASKLKWVKDKEPQIFEQIRYFMLPGDYLALRMSGTPQTTVSGLSEGIFWDFAEQKVSQKLLDLYGFDSSLIPEIVDTFSPQSQLSASAAAELGLKAGIPIAYRAGDQPNNAFSLNVLNPGEVATTAGTSGVVYGINAQATSDPLSRVNTFAHVNSTPEDQRNGVLLCVNGTGILNSWVRRFASGISYDEMNQQAAQTPIGAEGLTFLPFGNGAERVLENRLLGGQLQGINFNTHTPAHVFRAAQEGIVFALQYGLQVMKEMGVQTHTVRAGHANLFLSPLFREAFANTTGATIELYNTDGAQGAARAAGIGTGVFDFKSAFNGLTQIATVEPLADLQEKYANTYAVWEEALKKI</sequence>
<gene>
    <name evidence="6" type="ORF">DR864_14510</name>
</gene>
<protein>
    <submittedName>
        <fullName evidence="6">Carbohydrate kinase</fullName>
    </submittedName>
</protein>
<organism evidence="6 7">
    <name type="scientific">Runella rosea</name>
    <dbReference type="NCBI Taxonomy" id="2259595"/>
    <lineage>
        <taxon>Bacteria</taxon>
        <taxon>Pseudomonadati</taxon>
        <taxon>Bacteroidota</taxon>
        <taxon>Cytophagia</taxon>
        <taxon>Cytophagales</taxon>
        <taxon>Spirosomataceae</taxon>
        <taxon>Runella</taxon>
    </lineage>
</organism>
<dbReference type="InterPro" id="IPR050406">
    <property type="entry name" value="FGGY_Carb_Kinase"/>
</dbReference>
<keyword evidence="3 6" id="KW-0418">Kinase</keyword>
<dbReference type="AlphaFoldDB" id="A0A344TJQ4"/>
<dbReference type="PIRSF" id="PIRSF000538">
    <property type="entry name" value="GlpK"/>
    <property type="match status" value="1"/>
</dbReference>
<dbReference type="KEGG" id="run:DR864_14510"/>
<dbReference type="InterPro" id="IPR000577">
    <property type="entry name" value="Carb_kinase_FGGY"/>
</dbReference>
<feature type="domain" description="Carbohydrate kinase FGGY C-terminal" evidence="5">
    <location>
        <begin position="260"/>
        <end position="446"/>
    </location>
</feature>
<dbReference type="Pfam" id="PF00370">
    <property type="entry name" value="FGGY_N"/>
    <property type="match status" value="1"/>
</dbReference>
<dbReference type="RefSeq" id="WP_114067656.1">
    <property type="nucleotide sequence ID" value="NZ_CP030850.1"/>
</dbReference>
<name>A0A344TJQ4_9BACT</name>
<comment type="similarity">
    <text evidence="1">Belongs to the FGGY kinase family.</text>
</comment>
<keyword evidence="7" id="KW-1185">Reference proteome</keyword>
<dbReference type="Proteomes" id="UP000251993">
    <property type="component" value="Chromosome"/>
</dbReference>
<dbReference type="OrthoDB" id="9805576at2"/>
<evidence type="ECO:0000256" key="2">
    <source>
        <dbReference type="ARBA" id="ARBA00022679"/>
    </source>
</evidence>
<accession>A0A344TJQ4</accession>
<evidence type="ECO:0000259" key="5">
    <source>
        <dbReference type="Pfam" id="PF02782"/>
    </source>
</evidence>
<dbReference type="PANTHER" id="PTHR43095">
    <property type="entry name" value="SUGAR KINASE"/>
    <property type="match status" value="1"/>
</dbReference>
<dbReference type="InterPro" id="IPR018484">
    <property type="entry name" value="FGGY_N"/>
</dbReference>
<evidence type="ECO:0000259" key="4">
    <source>
        <dbReference type="Pfam" id="PF00370"/>
    </source>
</evidence>
<proteinExistence type="inferred from homology"/>
<dbReference type="GO" id="GO:0005975">
    <property type="term" value="P:carbohydrate metabolic process"/>
    <property type="evidence" value="ECO:0007669"/>
    <property type="project" value="InterPro"/>
</dbReference>
<evidence type="ECO:0000256" key="1">
    <source>
        <dbReference type="ARBA" id="ARBA00009156"/>
    </source>
</evidence>
<dbReference type="Pfam" id="PF02782">
    <property type="entry name" value="FGGY_C"/>
    <property type="match status" value="1"/>
</dbReference>
<evidence type="ECO:0000256" key="3">
    <source>
        <dbReference type="ARBA" id="ARBA00022777"/>
    </source>
</evidence>
<dbReference type="InterPro" id="IPR043129">
    <property type="entry name" value="ATPase_NBD"/>
</dbReference>
<dbReference type="PANTHER" id="PTHR43095:SF5">
    <property type="entry name" value="XYLULOSE KINASE"/>
    <property type="match status" value="1"/>
</dbReference>
<dbReference type="InterPro" id="IPR018485">
    <property type="entry name" value="FGGY_C"/>
</dbReference>
<dbReference type="GO" id="GO:0016301">
    <property type="term" value="F:kinase activity"/>
    <property type="evidence" value="ECO:0007669"/>
    <property type="project" value="UniProtKB-KW"/>
</dbReference>
<dbReference type="Gene3D" id="3.30.420.40">
    <property type="match status" value="2"/>
</dbReference>
<reference evidence="6 7" key="1">
    <citation type="submission" date="2018-07" db="EMBL/GenBank/DDBJ databases">
        <title>Genome sequencing of Runella.</title>
        <authorList>
            <person name="Baek M.-G."/>
            <person name="Yi H."/>
        </authorList>
    </citation>
    <scope>NUCLEOTIDE SEQUENCE [LARGE SCALE GENOMIC DNA]</scope>
    <source>
        <strain evidence="6 7">HYN0085</strain>
    </source>
</reference>
<evidence type="ECO:0000313" key="7">
    <source>
        <dbReference type="Proteomes" id="UP000251993"/>
    </source>
</evidence>
<keyword evidence="2" id="KW-0808">Transferase</keyword>
<feature type="domain" description="Carbohydrate kinase FGGY N-terminal" evidence="4">
    <location>
        <begin position="3"/>
        <end position="248"/>
    </location>
</feature>
<dbReference type="CDD" id="cd07809">
    <property type="entry name" value="ASKHA_NBD_FGGY_BaXK-like"/>
    <property type="match status" value="1"/>
</dbReference>